<dbReference type="InterPro" id="IPR008979">
    <property type="entry name" value="Galactose-bd-like_sf"/>
</dbReference>
<proteinExistence type="predicted"/>
<dbReference type="EMBL" id="LR796640">
    <property type="protein sequence ID" value="CAB4156206.1"/>
    <property type="molecule type" value="Genomic_DNA"/>
</dbReference>
<accession>A0A6J5NEI0</accession>
<name>A0A6J5NEI0_9CAUD</name>
<gene>
    <name evidence="1" type="ORF">UFOVP665_49</name>
</gene>
<reference evidence="1" key="1">
    <citation type="submission" date="2020-04" db="EMBL/GenBank/DDBJ databases">
        <authorList>
            <person name="Chiriac C."/>
            <person name="Salcher M."/>
            <person name="Ghai R."/>
            <person name="Kavagutti S V."/>
        </authorList>
    </citation>
    <scope>NUCLEOTIDE SEQUENCE</scope>
</reference>
<dbReference type="Gene3D" id="2.60.120.260">
    <property type="entry name" value="Galactose-binding domain-like"/>
    <property type="match status" value="3"/>
</dbReference>
<evidence type="ECO:0000313" key="1">
    <source>
        <dbReference type="EMBL" id="CAB4156206.1"/>
    </source>
</evidence>
<sequence>MTLPDIEVFIRPASSFVADGTSILGTVKLGALLGATTPAGVNTGVPDTAYFGIGTPMLLGPAQAAFINISGSITDVSIHRGRTRAIDSFDTGTATCTFIDETGQFNPDNTSSSLYPYVLPMRQFRISATVGSTVYQLFNGYTTRYTYNFEPGINATLVTIEAEDAFRVLNMSRVSTIASAVSGDYSGTRIGYILNALNVTNSIRDLATGNTQVDSDPDTDRTGLEAIQQVESAEVGAFFVDKRGFYTFKSRQGLQLLAAGVTETALTFNETTGLPYTGVQVGFDDQQIINYISIEGESLSGSLATDTESITDYFNRSLSKTGSLLLTDAEALNQANYLLGFRRNPKVTLDSIDFNVTSLGETARTNLSTNPSFETNTTSWSSGQSSYTVSTVAAYSGTKSLQVIMSSPTDSNIGNTTVTAPTAGRYVFSMYVYIPTTSTLAGRTVSVDTEGGTATVSSVSQSNATLVAGSWVRFSVTKDVTVAGTLVLVARLSGSLLTIRDRTNLCNNPSFETNSSGYGNISGTTLARVADTWGRGTQVLQVTCTNATATGTFIGNNGVGAYPVTGGLTYAVSLYAKHISGTARDVNVIYLWSRPTGNTYGGSGATVTLSATPQRVSATGVAPANATGLTIWVQCYSSGTTTAADVSQWDMVLLEESSTVNSYFDGNTTGATWTGTTNNSTSTLPRINLCPNPSFESNNTTSWSPYLSSFTATAGTIAGGTGSYSATSIASGTAAYGPFFQYSTPTVGTSLTISAYCLRTVGTRSYRWDMQFYNGGTFLSATSGTASTCATSTRLSATGTVPANTTNVLIILNSTGTGAISDAHQIDSVLLEESSTLNSYFDGSTDGGANWTGTVNNSTSITAAQRIYLDSAMFEQSSTADTYFDGSVSPRGFTSWTGTAHGSTSTMLSDAESVVNAELLDPVTVTKNYANGTISRTLTIQGITHSITPANWDMTFELAEPVGGDGLVLDSANQGILDTNILVY</sequence>
<organism evidence="1">
    <name type="scientific">uncultured Caudovirales phage</name>
    <dbReference type="NCBI Taxonomy" id="2100421"/>
    <lineage>
        <taxon>Viruses</taxon>
        <taxon>Duplodnaviria</taxon>
        <taxon>Heunggongvirae</taxon>
        <taxon>Uroviricota</taxon>
        <taxon>Caudoviricetes</taxon>
        <taxon>Peduoviridae</taxon>
        <taxon>Maltschvirus</taxon>
        <taxon>Maltschvirus maltsch</taxon>
    </lineage>
</organism>
<dbReference type="SUPFAM" id="SSF49785">
    <property type="entry name" value="Galactose-binding domain-like"/>
    <property type="match status" value="2"/>
</dbReference>
<protein>
    <submittedName>
        <fullName evidence="1">Uncharacterized protein</fullName>
    </submittedName>
</protein>